<protein>
    <submittedName>
        <fullName evidence="2">Uncharacterized protein</fullName>
    </submittedName>
</protein>
<organism evidence="2 3">
    <name type="scientific">Cercophora scortea</name>
    <dbReference type="NCBI Taxonomy" id="314031"/>
    <lineage>
        <taxon>Eukaryota</taxon>
        <taxon>Fungi</taxon>
        <taxon>Dikarya</taxon>
        <taxon>Ascomycota</taxon>
        <taxon>Pezizomycotina</taxon>
        <taxon>Sordariomycetes</taxon>
        <taxon>Sordariomycetidae</taxon>
        <taxon>Sordariales</taxon>
        <taxon>Lasiosphaeriaceae</taxon>
        <taxon>Cercophora</taxon>
    </lineage>
</organism>
<accession>A0AAE0J5A1</accession>
<evidence type="ECO:0000313" key="2">
    <source>
        <dbReference type="EMBL" id="KAK3337228.1"/>
    </source>
</evidence>
<dbReference type="PANTHER" id="PTHR38846:SF1">
    <property type="entry name" value="C3H1-TYPE DOMAIN-CONTAINING PROTEIN"/>
    <property type="match status" value="1"/>
</dbReference>
<dbReference type="EMBL" id="JAUEPO010000001">
    <property type="protein sequence ID" value="KAK3337228.1"/>
    <property type="molecule type" value="Genomic_DNA"/>
</dbReference>
<evidence type="ECO:0000313" key="3">
    <source>
        <dbReference type="Proteomes" id="UP001286456"/>
    </source>
</evidence>
<sequence length="147" mass="16585">MGKSTASINIVDRFNDYWNGPPNDSTTTTTTTTTTPLTSLAKWQRLCRDLGLEEGTFTSKTQCRKAIAKIHVNIHDFIEAVHAGVSFQQSTLTANWPWPSTTRKTKKVYPRAQAKASEPLKVLLRYIMHPRGGKKKKKKKKKKKGGR</sequence>
<dbReference type="PANTHER" id="PTHR38846">
    <property type="entry name" value="C3H1-TYPE DOMAIN-CONTAINING PROTEIN"/>
    <property type="match status" value="1"/>
</dbReference>
<evidence type="ECO:0000256" key="1">
    <source>
        <dbReference type="SAM" id="MobiDB-lite"/>
    </source>
</evidence>
<comment type="caution">
    <text evidence="2">The sequence shown here is derived from an EMBL/GenBank/DDBJ whole genome shotgun (WGS) entry which is preliminary data.</text>
</comment>
<dbReference type="AlphaFoldDB" id="A0AAE0J5A1"/>
<reference evidence="2" key="1">
    <citation type="journal article" date="2023" name="Mol. Phylogenet. Evol.">
        <title>Genome-scale phylogeny and comparative genomics of the fungal order Sordariales.</title>
        <authorList>
            <person name="Hensen N."/>
            <person name="Bonometti L."/>
            <person name="Westerberg I."/>
            <person name="Brannstrom I.O."/>
            <person name="Guillou S."/>
            <person name="Cros-Aarteil S."/>
            <person name="Calhoun S."/>
            <person name="Haridas S."/>
            <person name="Kuo A."/>
            <person name="Mondo S."/>
            <person name="Pangilinan J."/>
            <person name="Riley R."/>
            <person name="LaButti K."/>
            <person name="Andreopoulos B."/>
            <person name="Lipzen A."/>
            <person name="Chen C."/>
            <person name="Yan M."/>
            <person name="Daum C."/>
            <person name="Ng V."/>
            <person name="Clum A."/>
            <person name="Steindorff A."/>
            <person name="Ohm R.A."/>
            <person name="Martin F."/>
            <person name="Silar P."/>
            <person name="Natvig D.O."/>
            <person name="Lalanne C."/>
            <person name="Gautier V."/>
            <person name="Ament-Velasquez S.L."/>
            <person name="Kruys A."/>
            <person name="Hutchinson M.I."/>
            <person name="Powell A.J."/>
            <person name="Barry K."/>
            <person name="Miller A.N."/>
            <person name="Grigoriev I.V."/>
            <person name="Debuchy R."/>
            <person name="Gladieux P."/>
            <person name="Hiltunen Thoren M."/>
            <person name="Johannesson H."/>
        </authorList>
    </citation>
    <scope>NUCLEOTIDE SEQUENCE</scope>
    <source>
        <strain evidence="2">SMH4131-1</strain>
    </source>
</reference>
<feature type="region of interest" description="Disordered" evidence="1">
    <location>
        <begin position="127"/>
        <end position="147"/>
    </location>
</feature>
<dbReference type="Proteomes" id="UP001286456">
    <property type="component" value="Unassembled WGS sequence"/>
</dbReference>
<proteinExistence type="predicted"/>
<gene>
    <name evidence="2" type="ORF">B0T19DRAFT_437899</name>
</gene>
<reference evidence="2" key="2">
    <citation type="submission" date="2023-06" db="EMBL/GenBank/DDBJ databases">
        <authorList>
            <consortium name="Lawrence Berkeley National Laboratory"/>
            <person name="Haridas S."/>
            <person name="Hensen N."/>
            <person name="Bonometti L."/>
            <person name="Westerberg I."/>
            <person name="Brannstrom I.O."/>
            <person name="Guillou S."/>
            <person name="Cros-Aarteil S."/>
            <person name="Calhoun S."/>
            <person name="Kuo A."/>
            <person name="Mondo S."/>
            <person name="Pangilinan J."/>
            <person name="Riley R."/>
            <person name="Labutti K."/>
            <person name="Andreopoulos B."/>
            <person name="Lipzen A."/>
            <person name="Chen C."/>
            <person name="Yanf M."/>
            <person name="Daum C."/>
            <person name="Ng V."/>
            <person name="Clum A."/>
            <person name="Steindorff A."/>
            <person name="Ohm R."/>
            <person name="Martin F."/>
            <person name="Silar P."/>
            <person name="Natvig D."/>
            <person name="Lalanne C."/>
            <person name="Gautier V."/>
            <person name="Ament-Velasquez S.L."/>
            <person name="Kruys A."/>
            <person name="Hutchinson M.I."/>
            <person name="Powell A.J."/>
            <person name="Barry K."/>
            <person name="Miller A.N."/>
            <person name="Grigoriev I.V."/>
            <person name="Debuchy R."/>
            <person name="Gladieux P."/>
            <person name="Thoren M.H."/>
            <person name="Johannesson H."/>
        </authorList>
    </citation>
    <scope>NUCLEOTIDE SEQUENCE</scope>
    <source>
        <strain evidence="2">SMH4131-1</strain>
    </source>
</reference>
<name>A0AAE0J5A1_9PEZI</name>
<keyword evidence="3" id="KW-1185">Reference proteome</keyword>
<feature type="compositionally biased region" description="Basic residues" evidence="1">
    <location>
        <begin position="131"/>
        <end position="147"/>
    </location>
</feature>